<protein>
    <submittedName>
        <fullName evidence="2">Uncharacterized protein</fullName>
    </submittedName>
</protein>
<name>A0A7X6DN77_9BACT</name>
<dbReference type="EMBL" id="VTOW01000001">
    <property type="protein sequence ID" value="NKE70317.1"/>
    <property type="molecule type" value="Genomic_DNA"/>
</dbReference>
<evidence type="ECO:0000313" key="2">
    <source>
        <dbReference type="EMBL" id="NKE70317.1"/>
    </source>
</evidence>
<dbReference type="RefSeq" id="WP_168058577.1">
    <property type="nucleotide sequence ID" value="NZ_VTOW01000001.1"/>
</dbReference>
<feature type="transmembrane region" description="Helical" evidence="1">
    <location>
        <begin position="12"/>
        <end position="30"/>
    </location>
</feature>
<dbReference type="AlphaFoldDB" id="A0A7X6DN77"/>
<organism evidence="2 3">
    <name type="scientific">Candidatus Manganitrophus noduliformans</name>
    <dbReference type="NCBI Taxonomy" id="2606439"/>
    <lineage>
        <taxon>Bacteria</taxon>
        <taxon>Pseudomonadati</taxon>
        <taxon>Nitrospirota</taxon>
        <taxon>Nitrospiria</taxon>
        <taxon>Candidatus Troglogloeales</taxon>
        <taxon>Candidatus Manganitrophaceae</taxon>
        <taxon>Candidatus Manganitrophus</taxon>
    </lineage>
</organism>
<evidence type="ECO:0000313" key="3">
    <source>
        <dbReference type="Proteomes" id="UP000534783"/>
    </source>
</evidence>
<comment type="caution">
    <text evidence="2">The sequence shown here is derived from an EMBL/GenBank/DDBJ whole genome shotgun (WGS) entry which is preliminary data.</text>
</comment>
<keyword evidence="3" id="KW-1185">Reference proteome</keyword>
<proteinExistence type="predicted"/>
<accession>A0A7X6DN77</accession>
<dbReference type="Proteomes" id="UP000534783">
    <property type="component" value="Unassembled WGS sequence"/>
</dbReference>
<evidence type="ECO:0000256" key="1">
    <source>
        <dbReference type="SAM" id="Phobius"/>
    </source>
</evidence>
<keyword evidence="1" id="KW-0812">Transmembrane</keyword>
<keyword evidence="1" id="KW-0472">Membrane</keyword>
<gene>
    <name evidence="2" type="ORF">MNODULE_06105</name>
</gene>
<reference evidence="2 3" key="1">
    <citation type="journal article" date="2020" name="Nature">
        <title>Bacterial chemolithoautotrophy via manganese oxidation.</title>
        <authorList>
            <person name="Yu H."/>
            <person name="Leadbetter J.R."/>
        </authorList>
    </citation>
    <scope>NUCLEOTIDE SEQUENCE [LARGE SCALE GENOMIC DNA]</scope>
    <source>
        <strain evidence="2 3">Mn-1</strain>
    </source>
</reference>
<keyword evidence="1" id="KW-1133">Transmembrane helix</keyword>
<sequence>MYGIVLEYGLPVMIGLVFVSFLWAWVLTAVKPPQKSEDERITGRVNPDWRFLDAGPEGVRRNIFERIERPRVLKRHV</sequence>